<organism evidence="1 2">
    <name type="scientific">Hymenobacter amundsenii</name>
    <dbReference type="NCBI Taxonomy" id="2006685"/>
    <lineage>
        <taxon>Bacteria</taxon>
        <taxon>Pseudomonadati</taxon>
        <taxon>Bacteroidota</taxon>
        <taxon>Cytophagia</taxon>
        <taxon>Cytophagales</taxon>
        <taxon>Hymenobacteraceae</taxon>
        <taxon>Hymenobacter</taxon>
    </lineage>
</organism>
<keyword evidence="2" id="KW-1185">Reference proteome</keyword>
<reference evidence="1 2" key="1">
    <citation type="submission" date="2017-06" db="EMBL/GenBank/DDBJ databases">
        <title>Hymenobacter amundsenii sp. nov. isolated from regoliths in Antarctica.</title>
        <authorList>
            <person name="Sedlacek I."/>
            <person name="Kralova S."/>
            <person name="Pantucek R."/>
            <person name="Svec P."/>
            <person name="Holochova P."/>
            <person name="Stankova E."/>
            <person name="Vrbovska V."/>
            <person name="Busse H.-J."/>
        </authorList>
    </citation>
    <scope>NUCLEOTIDE SEQUENCE [LARGE SCALE GENOMIC DNA]</scope>
    <source>
        <strain evidence="1 2">CCM 8682</strain>
    </source>
</reference>
<protein>
    <recommendedName>
        <fullName evidence="3">DUF3887 domain-containing protein</fullName>
    </recommendedName>
</protein>
<dbReference type="EMBL" id="NIRR01000001">
    <property type="protein sequence ID" value="OWP64825.1"/>
    <property type="molecule type" value="Genomic_DNA"/>
</dbReference>
<accession>A0A246FPZ9</accession>
<comment type="caution">
    <text evidence="1">The sequence shown here is derived from an EMBL/GenBank/DDBJ whole genome shotgun (WGS) entry which is preliminary data.</text>
</comment>
<dbReference type="OrthoDB" id="886373at2"/>
<dbReference type="AlphaFoldDB" id="A0A246FPZ9"/>
<proteinExistence type="predicted"/>
<sequence>MLVLLLALPSPAAKPNGISQVQVARRFLLAIIHHKWKEAYRYLTPTARQQQSEKQFRQAAQLLAVPAREYGPVLDLYKLGYRLRDAATPEPFVAFTYRADTLQPRPHIQLDVTFRDSTARQIQSFRLVKLAH</sequence>
<evidence type="ECO:0000313" key="1">
    <source>
        <dbReference type="EMBL" id="OWP64825.1"/>
    </source>
</evidence>
<dbReference type="RefSeq" id="WP_088462440.1">
    <property type="nucleotide sequence ID" value="NZ_NIRR01000001.1"/>
</dbReference>
<dbReference type="Proteomes" id="UP000197277">
    <property type="component" value="Unassembled WGS sequence"/>
</dbReference>
<evidence type="ECO:0000313" key="2">
    <source>
        <dbReference type="Proteomes" id="UP000197277"/>
    </source>
</evidence>
<evidence type="ECO:0008006" key="3">
    <source>
        <dbReference type="Google" id="ProtNLM"/>
    </source>
</evidence>
<gene>
    <name evidence="1" type="ORF">CDA63_00225</name>
</gene>
<name>A0A246FPZ9_9BACT</name>